<feature type="compositionally biased region" description="Low complexity" evidence="6">
    <location>
        <begin position="645"/>
        <end position="665"/>
    </location>
</feature>
<dbReference type="GO" id="GO:0005634">
    <property type="term" value="C:nucleus"/>
    <property type="evidence" value="ECO:0007669"/>
    <property type="project" value="UniProtKB-SubCell"/>
</dbReference>
<keyword evidence="3" id="KW-0238">DNA-binding</keyword>
<dbReference type="AlphaFoldDB" id="A0AAV9NHU8"/>
<feature type="compositionally biased region" description="Basic and acidic residues" evidence="6">
    <location>
        <begin position="618"/>
        <end position="635"/>
    </location>
</feature>
<evidence type="ECO:0000313" key="9">
    <source>
        <dbReference type="Proteomes" id="UP001358417"/>
    </source>
</evidence>
<dbReference type="PROSITE" id="PS51968">
    <property type="entry name" value="GRH_CP2_DB"/>
    <property type="match status" value="1"/>
</dbReference>
<dbReference type="InterPro" id="IPR057520">
    <property type="entry name" value="GRHL1/CP2_C"/>
</dbReference>
<dbReference type="InterPro" id="IPR007604">
    <property type="entry name" value="CP2"/>
</dbReference>
<keyword evidence="2" id="KW-0805">Transcription regulation</keyword>
<sequence length="871" mass="97033">MFVNRRNTQKPDEELYASFRQNFPNVGPGTSSAVPPSIEAPTRRSSVLSEAIVDDPVDSQRYVLDHITSTHPSSLSAASLVWHSPRAMSSTQADVAGPEPAAYQNADYFTRPFGAQAEVKDQDATPRPFADGWRFTPSLMDPNSFAFSAFANQPPGYYTPTPGGFGTLYHPQAGDLHTPGMGMNTPLSLPHSIHGMHAHDSLAQFQHFAPQFLHQPHPFQDHFNQHQQHHQIQHQQAQTFAPQTFLQHQDSGYVEMHDSPHKTTPTHVDMGMVPSSMGQSVQPSSTGAIGLQNPLLGEKYVLPDFARPAVTDYSNRFRFHTTLNAPTAMTRHSDEIPITYLNKGQAYTMSIFDTNPPVPQSNAPLKYRTYVRVSFEDEQQRARPGACWQLWKEGRGSNEAHQRGGRLLAVEYVDPNQGGDDELRKSQIQLEKASFDGFAVTWYPNSVNAGPDCSISIRFNFLSTDFSHSKGVKGIPVRLCAKTELVTVDNMSSNEPEVCFSKVKLFRDHGAERKLSNDVAHVKKTIEKLKQQIAQAEAGLGNSGKRRRSGSIARTSSSRPGKVVKHKRTWSVDSEAEGTKVSAEEDLQMKLVSMQDMFSSTQPVSVLFLRGDPEDDPDLHPVKLSGDDPEMKELVRTTTWESRQSASDSPNSNAVSPSPSSASQNTPKRKFSEIRKSTILEEQESESDPGPTAMASSSSRPVKIAKTEVEAKPDLFAVDVDSSYQPPVERPIKPGESRENKLKGEANHFLVACFYVRQKDSAKEYYRAVYLMNRTVRDLVNSISQKFEIDPHRVTQVTHVNSRGLHIIVDEDVVRELPEGQDMIVELSPVQHDHPVKQEFMQPAAMEVMVDGDILPSEIVISDPLEMWLNY</sequence>
<evidence type="ECO:0000256" key="6">
    <source>
        <dbReference type="SAM" id="MobiDB-lite"/>
    </source>
</evidence>
<feature type="region of interest" description="Disordered" evidence="6">
    <location>
        <begin position="608"/>
        <end position="702"/>
    </location>
</feature>
<dbReference type="Pfam" id="PF04516">
    <property type="entry name" value="CP2"/>
    <property type="match status" value="1"/>
</dbReference>
<evidence type="ECO:0000256" key="5">
    <source>
        <dbReference type="ARBA" id="ARBA00023242"/>
    </source>
</evidence>
<evidence type="ECO:0000256" key="2">
    <source>
        <dbReference type="ARBA" id="ARBA00023015"/>
    </source>
</evidence>
<accession>A0AAV9NHU8</accession>
<dbReference type="PANTHER" id="PTHR11037:SF20">
    <property type="entry name" value="PROTEIN GRAINYHEAD"/>
    <property type="match status" value="1"/>
</dbReference>
<gene>
    <name evidence="8" type="ORF">LTR84_011723</name>
</gene>
<organism evidence="8 9">
    <name type="scientific">Exophiala bonariae</name>
    <dbReference type="NCBI Taxonomy" id="1690606"/>
    <lineage>
        <taxon>Eukaryota</taxon>
        <taxon>Fungi</taxon>
        <taxon>Dikarya</taxon>
        <taxon>Ascomycota</taxon>
        <taxon>Pezizomycotina</taxon>
        <taxon>Eurotiomycetes</taxon>
        <taxon>Chaetothyriomycetidae</taxon>
        <taxon>Chaetothyriales</taxon>
        <taxon>Herpotrichiellaceae</taxon>
        <taxon>Exophiala</taxon>
    </lineage>
</organism>
<proteinExistence type="predicted"/>
<protein>
    <recommendedName>
        <fullName evidence="7">Grh/CP2 DB domain-containing protein</fullName>
    </recommendedName>
</protein>
<dbReference type="Pfam" id="PF25416">
    <property type="entry name" value="GRHL1_C"/>
    <property type="match status" value="1"/>
</dbReference>
<evidence type="ECO:0000313" key="8">
    <source>
        <dbReference type="EMBL" id="KAK5057722.1"/>
    </source>
</evidence>
<dbReference type="RefSeq" id="XP_064708840.1">
    <property type="nucleotide sequence ID" value="XM_064855251.1"/>
</dbReference>
<comment type="caution">
    <text evidence="8">The sequence shown here is derived from an EMBL/GenBank/DDBJ whole genome shotgun (WGS) entry which is preliminary data.</text>
</comment>
<keyword evidence="5" id="KW-0539">Nucleus</keyword>
<evidence type="ECO:0000256" key="1">
    <source>
        <dbReference type="ARBA" id="ARBA00004123"/>
    </source>
</evidence>
<evidence type="ECO:0000256" key="3">
    <source>
        <dbReference type="ARBA" id="ARBA00023125"/>
    </source>
</evidence>
<feature type="compositionally biased region" description="Basic and acidic residues" evidence="6">
    <location>
        <begin position="670"/>
        <end position="679"/>
    </location>
</feature>
<dbReference type="GO" id="GO:0001228">
    <property type="term" value="F:DNA-binding transcription activator activity, RNA polymerase II-specific"/>
    <property type="evidence" value="ECO:0007669"/>
    <property type="project" value="TreeGrafter"/>
</dbReference>
<dbReference type="EMBL" id="JAVRRD010000006">
    <property type="protein sequence ID" value="KAK5057722.1"/>
    <property type="molecule type" value="Genomic_DNA"/>
</dbReference>
<dbReference type="GO" id="GO:0000978">
    <property type="term" value="F:RNA polymerase II cis-regulatory region sequence-specific DNA binding"/>
    <property type="evidence" value="ECO:0007669"/>
    <property type="project" value="TreeGrafter"/>
</dbReference>
<dbReference type="GeneID" id="89979873"/>
<dbReference type="PANTHER" id="PTHR11037">
    <property type="entry name" value="TRANSCRIPTION FACTOR CP2"/>
    <property type="match status" value="1"/>
</dbReference>
<keyword evidence="4" id="KW-0804">Transcription</keyword>
<keyword evidence="9" id="KW-1185">Reference proteome</keyword>
<dbReference type="Proteomes" id="UP001358417">
    <property type="component" value="Unassembled WGS sequence"/>
</dbReference>
<name>A0AAV9NHU8_9EURO</name>
<evidence type="ECO:0000256" key="4">
    <source>
        <dbReference type="ARBA" id="ARBA00023163"/>
    </source>
</evidence>
<feature type="region of interest" description="Disordered" evidence="6">
    <location>
        <begin position="537"/>
        <end position="581"/>
    </location>
</feature>
<comment type="subcellular location">
    <subcellularLocation>
        <location evidence="1">Nucleus</location>
    </subcellularLocation>
</comment>
<dbReference type="InterPro" id="IPR040167">
    <property type="entry name" value="TF_CP2-like"/>
</dbReference>
<evidence type="ECO:0000259" key="7">
    <source>
        <dbReference type="PROSITE" id="PS51968"/>
    </source>
</evidence>
<reference evidence="8 9" key="1">
    <citation type="submission" date="2023-08" db="EMBL/GenBank/DDBJ databases">
        <title>Black Yeasts Isolated from many extreme environments.</title>
        <authorList>
            <person name="Coleine C."/>
            <person name="Stajich J.E."/>
            <person name="Selbmann L."/>
        </authorList>
    </citation>
    <scope>NUCLEOTIDE SEQUENCE [LARGE SCALE GENOMIC DNA]</scope>
    <source>
        <strain evidence="8 9">CCFEE 5792</strain>
    </source>
</reference>
<feature type="domain" description="Grh/CP2 DB" evidence="7">
    <location>
        <begin position="314"/>
        <end position="566"/>
    </location>
</feature>